<dbReference type="GO" id="GO:0046061">
    <property type="term" value="P:dATP catabolic process"/>
    <property type="evidence" value="ECO:0007669"/>
    <property type="project" value="TreeGrafter"/>
</dbReference>
<name>A0A1G9VYV5_9BACI</name>
<dbReference type="CDD" id="cd11529">
    <property type="entry name" value="NTP-PPase_MazG_Cterm"/>
    <property type="match status" value="1"/>
</dbReference>
<dbReference type="CDD" id="cd11528">
    <property type="entry name" value="NTP-PPase_MazG_Nterm"/>
    <property type="match status" value="1"/>
</dbReference>
<protein>
    <submittedName>
        <fullName evidence="3">Tetrapyrrole methylase family protein / MazG family protein</fullName>
    </submittedName>
</protein>
<dbReference type="InterPro" id="IPR048011">
    <property type="entry name" value="NTP-PPase_MazG-like_C"/>
</dbReference>
<feature type="domain" description="Tetrapyrrole methylase" evidence="1">
    <location>
        <begin position="3"/>
        <end position="204"/>
    </location>
</feature>
<dbReference type="GO" id="GO:0006203">
    <property type="term" value="P:dGTP catabolic process"/>
    <property type="evidence" value="ECO:0007669"/>
    <property type="project" value="TreeGrafter"/>
</dbReference>
<keyword evidence="3" id="KW-0808">Transferase</keyword>
<dbReference type="FunFam" id="1.10.287.1080:FF:000001">
    <property type="entry name" value="Nucleoside triphosphate pyrophosphohydrolase"/>
    <property type="match status" value="1"/>
</dbReference>
<evidence type="ECO:0000259" key="2">
    <source>
        <dbReference type="Pfam" id="PF03819"/>
    </source>
</evidence>
<dbReference type="EMBL" id="FNIG01000001">
    <property type="protein sequence ID" value="SDM77479.1"/>
    <property type="molecule type" value="Genomic_DNA"/>
</dbReference>
<dbReference type="FunFam" id="1.10.287.1080:FF:000003">
    <property type="entry name" value="Nucleoside triphosphate pyrophosphohydrolase"/>
    <property type="match status" value="1"/>
</dbReference>
<dbReference type="GO" id="GO:0008168">
    <property type="term" value="F:methyltransferase activity"/>
    <property type="evidence" value="ECO:0007669"/>
    <property type="project" value="UniProtKB-KW"/>
</dbReference>
<dbReference type="InterPro" id="IPR011551">
    <property type="entry name" value="NTP_PyrPHydrolase_MazG"/>
</dbReference>
<evidence type="ECO:0000259" key="1">
    <source>
        <dbReference type="Pfam" id="PF00590"/>
    </source>
</evidence>
<dbReference type="PANTHER" id="PTHR30522">
    <property type="entry name" value="NUCLEOSIDE TRIPHOSPHATE PYROPHOSPHOHYDROLASE"/>
    <property type="match status" value="1"/>
</dbReference>
<keyword evidence="4" id="KW-1185">Reference proteome</keyword>
<dbReference type="RefSeq" id="WP_093855075.1">
    <property type="nucleotide sequence ID" value="NZ_BJVZ01000022.1"/>
</dbReference>
<dbReference type="InterPro" id="IPR035996">
    <property type="entry name" value="4pyrrol_Methylase_sf"/>
</dbReference>
<dbReference type="SUPFAM" id="SSF101386">
    <property type="entry name" value="all-alpha NTP pyrophosphatases"/>
    <property type="match status" value="2"/>
</dbReference>
<evidence type="ECO:0000313" key="4">
    <source>
        <dbReference type="Proteomes" id="UP000199334"/>
    </source>
</evidence>
<reference evidence="3 4" key="1">
    <citation type="submission" date="2016-10" db="EMBL/GenBank/DDBJ databases">
        <authorList>
            <person name="de Groot N.N."/>
        </authorList>
    </citation>
    <scope>NUCLEOTIDE SEQUENCE [LARGE SCALE GENOMIC DNA]</scope>
    <source>
        <strain evidence="3 4">CGMCC 1.3442</strain>
    </source>
</reference>
<dbReference type="InterPro" id="IPR000878">
    <property type="entry name" value="4pyrrol_Mease"/>
</dbReference>
<dbReference type="Gene3D" id="1.10.287.1080">
    <property type="entry name" value="MazG-like"/>
    <property type="match status" value="2"/>
</dbReference>
<gene>
    <name evidence="3" type="ORF">SAMN05216498_0545</name>
</gene>
<proteinExistence type="predicted"/>
<dbReference type="InterPro" id="IPR048015">
    <property type="entry name" value="NTP-PPase_MazG-like_N"/>
</dbReference>
<feature type="domain" description="NTP pyrophosphohydrolase MazG-like" evidence="2">
    <location>
        <begin position="384"/>
        <end position="450"/>
    </location>
</feature>
<dbReference type="Proteomes" id="UP000199334">
    <property type="component" value="Unassembled WGS sequence"/>
</dbReference>
<dbReference type="OrthoDB" id="9808939at2"/>
<dbReference type="GO" id="GO:0046052">
    <property type="term" value="P:UTP catabolic process"/>
    <property type="evidence" value="ECO:0007669"/>
    <property type="project" value="TreeGrafter"/>
</dbReference>
<dbReference type="Pfam" id="PF03819">
    <property type="entry name" value="MazG"/>
    <property type="match status" value="2"/>
</dbReference>
<dbReference type="PIRSF" id="PIRSF002845">
    <property type="entry name" value="Ttrprl_mtas_MazG"/>
    <property type="match status" value="1"/>
</dbReference>
<dbReference type="InterPro" id="IPR035013">
    <property type="entry name" value="YabN_N"/>
</dbReference>
<dbReference type="GO" id="GO:0047429">
    <property type="term" value="F:nucleoside triphosphate diphosphatase activity"/>
    <property type="evidence" value="ECO:0007669"/>
    <property type="project" value="InterPro"/>
</dbReference>
<dbReference type="GO" id="GO:0046076">
    <property type="term" value="P:dTTP catabolic process"/>
    <property type="evidence" value="ECO:0007669"/>
    <property type="project" value="TreeGrafter"/>
</dbReference>
<dbReference type="GO" id="GO:0006950">
    <property type="term" value="P:response to stress"/>
    <property type="evidence" value="ECO:0007669"/>
    <property type="project" value="UniProtKB-ARBA"/>
</dbReference>
<organism evidence="3 4">
    <name type="scientific">Tenuibacillus multivorans</name>
    <dbReference type="NCBI Taxonomy" id="237069"/>
    <lineage>
        <taxon>Bacteria</taxon>
        <taxon>Bacillati</taxon>
        <taxon>Bacillota</taxon>
        <taxon>Bacilli</taxon>
        <taxon>Bacillales</taxon>
        <taxon>Bacillaceae</taxon>
        <taxon>Tenuibacillus</taxon>
    </lineage>
</organism>
<dbReference type="PANTHER" id="PTHR30522:SF0">
    <property type="entry name" value="NUCLEOSIDE TRIPHOSPHATE PYROPHOSPHOHYDROLASE"/>
    <property type="match status" value="1"/>
</dbReference>
<dbReference type="Pfam" id="PF00590">
    <property type="entry name" value="TP_methylase"/>
    <property type="match status" value="1"/>
</dbReference>
<dbReference type="GO" id="GO:0032259">
    <property type="term" value="P:methylation"/>
    <property type="evidence" value="ECO:0007669"/>
    <property type="project" value="UniProtKB-KW"/>
</dbReference>
<dbReference type="SUPFAM" id="SSF53790">
    <property type="entry name" value="Tetrapyrrole methylase"/>
    <property type="match status" value="1"/>
</dbReference>
<evidence type="ECO:0000313" key="3">
    <source>
        <dbReference type="EMBL" id="SDM77479.1"/>
    </source>
</evidence>
<sequence>MRTITVIGLGAGSIEQIPLGVYRKLTQSNRQIWTRTEDHPVITQLKNEGLSFHSFDSIYESYDSFESVYEEIVGLLIERSHTENIIYTVPGHPLVAEQTVQLLFEQTEVDIEILGGQSFLDSLFTAVQIDPIEGFQLLDGTSLSRDQVQYRQHVLIGQVYDQMVASDVKLILMEDLPHDYPITIVQAAGMDNQSVKTVPLYELDRDFEFSNLTTLYVEPANEEHLHHQFSALREVIATLRGPNGCPWDKKQTHESLRRYLIEESYEVIDAIGEEDDDHIAEELGDVLLQVMLHSQIAEDNGYFTVDDVIQSITDKMIERHPHVFGHLDVESADEVKKNWDEIKQKNRPKQKSLLDDLNESLPRLLLALEIQKKVSKVGFDWDDHRLIFEKVKEEIKEFEVALSNETTDEAEVEFGDVLFSLVNVARFYKLDPELALHRTCDKFIKRFQKVEMMMQEDDLSLEESSLDIMDQYWEKAKQKM</sequence>
<dbReference type="STRING" id="237069.SAMN05216498_0545"/>
<feature type="domain" description="NTP pyrophosphohydrolase MazG-like" evidence="2">
    <location>
        <begin position="251"/>
        <end position="324"/>
    </location>
</feature>
<dbReference type="GO" id="GO:0046081">
    <property type="term" value="P:dUTP catabolic process"/>
    <property type="evidence" value="ECO:0007669"/>
    <property type="project" value="TreeGrafter"/>
</dbReference>
<keyword evidence="3" id="KW-0489">Methyltransferase</keyword>
<dbReference type="InterPro" id="IPR024180">
    <property type="entry name" value="Tetrapyrrole_Mease/MazG_pred"/>
</dbReference>
<dbReference type="InterPro" id="IPR004518">
    <property type="entry name" value="MazG-like_dom"/>
</dbReference>
<dbReference type="GO" id="GO:0046047">
    <property type="term" value="P:TTP catabolic process"/>
    <property type="evidence" value="ECO:0007669"/>
    <property type="project" value="TreeGrafter"/>
</dbReference>
<accession>A0A1G9VYV5</accession>
<dbReference type="CDD" id="cd11723">
    <property type="entry name" value="YabN_N_like"/>
    <property type="match status" value="1"/>
</dbReference>
<dbReference type="NCBIfam" id="NF007113">
    <property type="entry name" value="PRK09562.1"/>
    <property type="match status" value="1"/>
</dbReference>
<dbReference type="NCBIfam" id="TIGR00444">
    <property type="entry name" value="mazG"/>
    <property type="match status" value="1"/>
</dbReference>
<dbReference type="AlphaFoldDB" id="A0A1G9VYV5"/>